<protein>
    <submittedName>
        <fullName evidence="2">Uncharacterized protein</fullName>
    </submittedName>
</protein>
<keyword evidence="3" id="KW-1185">Reference proteome</keyword>
<dbReference type="EMBL" id="CP116968">
    <property type="protein sequence ID" value="WNM64239.1"/>
    <property type="molecule type" value="Genomic_DNA"/>
</dbReference>
<reference evidence="2 3" key="1">
    <citation type="submission" date="2023-01" db="EMBL/GenBank/DDBJ databases">
        <title>Cultivation and genomic characterization of new, ubiquitous marine nitrite-oxidizing bacteria from the Nitrospirales.</title>
        <authorList>
            <person name="Mueller A.J."/>
            <person name="Daebeler A."/>
            <person name="Herbold C.W."/>
            <person name="Kirkegaard R.H."/>
            <person name="Daims H."/>
        </authorList>
    </citation>
    <scope>NUCLEOTIDE SEQUENCE [LARGE SCALE GENOMIC DNA]</scope>
    <source>
        <strain evidence="2 3">DK</strain>
    </source>
</reference>
<evidence type="ECO:0000313" key="3">
    <source>
        <dbReference type="Proteomes" id="UP001302494"/>
    </source>
</evidence>
<evidence type="ECO:0000313" key="2">
    <source>
        <dbReference type="EMBL" id="WNM64239.1"/>
    </source>
</evidence>
<gene>
    <name evidence="2" type="ORF">PQG83_19330</name>
</gene>
<sequence>MGPVLPTSSHDSYIDSDSHSDCNVHQPAGCKKKLQALTHYARSEDQTFLTLPEWYIVYSADEFGAFVQSHPPSDFPYFRSISQFWSLYGQILYEAWSTPSFNWGYHVMIGVIGASFTAEYLFKGLYETTVGAITAWASTAGPWQATTREDRFIQHVAQDYSAFIHATPWYEYPFSAKLKEFWSLPGEAEGSAMRRWERRFEFTMELLFKTAWGWAIKQGTGAGYDPEALEIQAWVKQGSKDIAALDPSIRVLDQLGDRSYLMAIPRYEPFKQAVKTLIDHDVRLIEVAGNEQILITIIAPHDWQDRHHIGRKVCEWPILTQPDRKRVALFVPIKQLHETLPTLEQAAVQLDHLYDF</sequence>
<dbReference type="Proteomes" id="UP001302494">
    <property type="component" value="Chromosome"/>
</dbReference>
<dbReference type="KEGG" id="nneo:PQG83_19330"/>
<organism evidence="2 3">
    <name type="scientific">Candidatus Nitrospira neomarina</name>
    <dbReference type="NCBI Taxonomy" id="3020899"/>
    <lineage>
        <taxon>Bacteria</taxon>
        <taxon>Pseudomonadati</taxon>
        <taxon>Nitrospirota</taxon>
        <taxon>Nitrospiria</taxon>
        <taxon>Nitrospirales</taxon>
        <taxon>Nitrospiraceae</taxon>
        <taxon>Nitrospira</taxon>
    </lineage>
</organism>
<accession>A0AA96GKM9</accession>
<feature type="region of interest" description="Disordered" evidence="1">
    <location>
        <begin position="1"/>
        <end position="20"/>
    </location>
</feature>
<evidence type="ECO:0000256" key="1">
    <source>
        <dbReference type="SAM" id="MobiDB-lite"/>
    </source>
</evidence>
<name>A0AA96GKM9_9BACT</name>
<proteinExistence type="predicted"/>
<dbReference type="AlphaFoldDB" id="A0AA96GKM9"/>